<evidence type="ECO:0000313" key="6">
    <source>
        <dbReference type="EnsemblPlants" id="OB11G14540.1"/>
    </source>
</evidence>
<keyword evidence="7" id="KW-1185">Reference proteome</keyword>
<evidence type="ECO:0000313" key="7">
    <source>
        <dbReference type="Proteomes" id="UP000006038"/>
    </source>
</evidence>
<evidence type="ECO:0000256" key="4">
    <source>
        <dbReference type="PROSITE-ProRule" id="PRU00023"/>
    </source>
</evidence>
<comment type="similarity">
    <text evidence="1">Belongs to the ankyrin SOCS box (ASB) family.</text>
</comment>
<dbReference type="HOGENOM" id="CLU_032958_1_0_1"/>
<dbReference type="Gene3D" id="1.25.40.20">
    <property type="entry name" value="Ankyrin repeat-containing domain"/>
    <property type="match status" value="1"/>
</dbReference>
<protein>
    <submittedName>
        <fullName evidence="6">Uncharacterized protein</fullName>
    </submittedName>
</protein>
<dbReference type="InterPro" id="IPR051573">
    <property type="entry name" value="Ankyrin-SOCS_box_domain"/>
</dbReference>
<evidence type="ECO:0000256" key="2">
    <source>
        <dbReference type="ARBA" id="ARBA00022737"/>
    </source>
</evidence>
<dbReference type="Proteomes" id="UP000006038">
    <property type="component" value="Chromosome 11"/>
</dbReference>
<evidence type="ECO:0000256" key="5">
    <source>
        <dbReference type="SAM" id="Coils"/>
    </source>
</evidence>
<evidence type="ECO:0000256" key="3">
    <source>
        <dbReference type="ARBA" id="ARBA00023043"/>
    </source>
</evidence>
<evidence type="ECO:0000256" key="1">
    <source>
        <dbReference type="ARBA" id="ARBA00005949"/>
    </source>
</evidence>
<keyword evidence="2" id="KW-0677">Repeat</keyword>
<accession>J3N6L8</accession>
<dbReference type="EnsemblPlants" id="OB11G14540.1">
    <property type="protein sequence ID" value="OB11G14540.1"/>
    <property type="gene ID" value="OB11G14540"/>
</dbReference>
<feature type="repeat" description="ANK" evidence="4">
    <location>
        <begin position="260"/>
        <end position="292"/>
    </location>
</feature>
<dbReference type="PROSITE" id="PS50297">
    <property type="entry name" value="ANK_REP_REGION"/>
    <property type="match status" value="1"/>
</dbReference>
<organism evidence="6">
    <name type="scientific">Oryza brachyantha</name>
    <name type="common">malo sina</name>
    <dbReference type="NCBI Taxonomy" id="4533"/>
    <lineage>
        <taxon>Eukaryota</taxon>
        <taxon>Viridiplantae</taxon>
        <taxon>Streptophyta</taxon>
        <taxon>Embryophyta</taxon>
        <taxon>Tracheophyta</taxon>
        <taxon>Spermatophyta</taxon>
        <taxon>Magnoliopsida</taxon>
        <taxon>Liliopsida</taxon>
        <taxon>Poales</taxon>
        <taxon>Poaceae</taxon>
        <taxon>BOP clade</taxon>
        <taxon>Oryzoideae</taxon>
        <taxon>Oryzeae</taxon>
        <taxon>Oryzinae</taxon>
        <taxon>Oryza</taxon>
    </lineage>
</organism>
<dbReference type="Pfam" id="PF00023">
    <property type="entry name" value="Ank"/>
    <property type="match status" value="1"/>
</dbReference>
<dbReference type="PROSITE" id="PS50088">
    <property type="entry name" value="ANK_REPEAT"/>
    <property type="match status" value="1"/>
</dbReference>
<dbReference type="SUPFAM" id="SSF48403">
    <property type="entry name" value="Ankyrin repeat"/>
    <property type="match status" value="1"/>
</dbReference>
<dbReference type="PANTHER" id="PTHR24136:SF37">
    <property type="entry name" value="OS01G0942900 PROTEIN"/>
    <property type="match status" value="1"/>
</dbReference>
<dbReference type="GO" id="GO:0045732">
    <property type="term" value="P:positive regulation of protein catabolic process"/>
    <property type="evidence" value="ECO:0007669"/>
    <property type="project" value="TreeGrafter"/>
</dbReference>
<name>J3N6L8_ORYBR</name>
<dbReference type="PANTHER" id="PTHR24136">
    <property type="entry name" value="SOWAH (DROSOPHILA) HOMOLOG"/>
    <property type="match status" value="1"/>
</dbReference>
<dbReference type="GO" id="GO:0016567">
    <property type="term" value="P:protein ubiquitination"/>
    <property type="evidence" value="ECO:0007669"/>
    <property type="project" value="TreeGrafter"/>
</dbReference>
<dbReference type="InterPro" id="IPR002110">
    <property type="entry name" value="Ankyrin_rpt"/>
</dbReference>
<keyword evidence="3 4" id="KW-0040">ANK repeat</keyword>
<keyword evidence="5" id="KW-0175">Coiled coil</keyword>
<dbReference type="InterPro" id="IPR036770">
    <property type="entry name" value="Ankyrin_rpt-contain_sf"/>
</dbReference>
<dbReference type="OMA" id="THRIFED"/>
<feature type="coiled-coil region" evidence="5">
    <location>
        <begin position="36"/>
        <end position="91"/>
    </location>
</feature>
<reference evidence="6" key="2">
    <citation type="submission" date="2013-04" db="UniProtKB">
        <authorList>
            <consortium name="EnsemblPlants"/>
        </authorList>
    </citation>
    <scope>IDENTIFICATION</scope>
</reference>
<sequence>MARVDSLRGEIVAAATPSIRRSAASMQPTQPRGMLAATATATVMSLLERLNRAEEEEEAAESLRASLSWFVEQLEMAKDDAEEEVAQLETMPRLAEKPVVVRPPKSMMDKIPDAFRQDIINKGIEEGATVDNMDPSCPFLVLEKFDWHLAAKWMDLKAYWVAKSIPNDIIIPDPTPETVQDAFDRIFPRLQILLWKDNVTGFLELFSISSSAFTYKFSITSETLTYMVRLNALRCAKVVLEGKAPELCYMHANPNCMNLYGSFPLHEATARCSVDMIKLLFRHGASANVRTLADAGIQGLLPLHVAVENTRLHKYLVDNLSPMQYHEDYIYKLIHLLCLPEMKVFLDPIRLLARKTDNLVDELWNYMKNGKLAQTAVLFLAAQKCMRKGKPNGFSIITHRIFEDVYSSPCGEGDTVEAPKQLDERKALLNCKCLLFNIISQAGEVLYNYIQAHSEVPHEEVLARVSSILKEFGFCPKEGYADTMNLYCSSCIQYNINILHVNATKGVERTSSLHAAEKKAARKKTLRVQDPTYARRGVFPLRRSVLAEQLPSKAAGDGKPLLDGGQHRNYWSNSMSNESWIPNNYIGFLGRIHQLTGNQSRRYSAAALKMLRRC</sequence>
<dbReference type="eggNOG" id="ENOG502R5AK">
    <property type="taxonomic scope" value="Eukaryota"/>
</dbReference>
<proteinExistence type="inferred from homology"/>
<dbReference type="Gramene" id="OB11G14540.1">
    <property type="protein sequence ID" value="OB11G14540.1"/>
    <property type="gene ID" value="OB11G14540"/>
</dbReference>
<reference evidence="6" key="1">
    <citation type="journal article" date="2013" name="Nat. Commun.">
        <title>Whole-genome sequencing of Oryza brachyantha reveals mechanisms underlying Oryza genome evolution.</title>
        <authorList>
            <person name="Chen J."/>
            <person name="Huang Q."/>
            <person name="Gao D."/>
            <person name="Wang J."/>
            <person name="Lang Y."/>
            <person name="Liu T."/>
            <person name="Li B."/>
            <person name="Bai Z."/>
            <person name="Luis Goicoechea J."/>
            <person name="Liang C."/>
            <person name="Chen C."/>
            <person name="Zhang W."/>
            <person name="Sun S."/>
            <person name="Liao Y."/>
            <person name="Zhang X."/>
            <person name="Yang L."/>
            <person name="Song C."/>
            <person name="Wang M."/>
            <person name="Shi J."/>
            <person name="Liu G."/>
            <person name="Liu J."/>
            <person name="Zhou H."/>
            <person name="Zhou W."/>
            <person name="Yu Q."/>
            <person name="An N."/>
            <person name="Chen Y."/>
            <person name="Cai Q."/>
            <person name="Wang B."/>
            <person name="Liu B."/>
            <person name="Min J."/>
            <person name="Huang Y."/>
            <person name="Wu H."/>
            <person name="Li Z."/>
            <person name="Zhang Y."/>
            <person name="Yin Y."/>
            <person name="Song W."/>
            <person name="Jiang J."/>
            <person name="Jackson S.A."/>
            <person name="Wing R.A."/>
            <person name="Wang J."/>
            <person name="Chen M."/>
        </authorList>
    </citation>
    <scope>NUCLEOTIDE SEQUENCE [LARGE SCALE GENOMIC DNA]</scope>
    <source>
        <strain evidence="6">cv. IRGC 101232</strain>
    </source>
</reference>
<dbReference type="AlphaFoldDB" id="J3N6L8"/>